<organism evidence="1 2">
    <name type="scientific">Araneus ventricosus</name>
    <name type="common">Orbweaver spider</name>
    <name type="synonym">Epeira ventricosa</name>
    <dbReference type="NCBI Taxonomy" id="182803"/>
    <lineage>
        <taxon>Eukaryota</taxon>
        <taxon>Metazoa</taxon>
        <taxon>Ecdysozoa</taxon>
        <taxon>Arthropoda</taxon>
        <taxon>Chelicerata</taxon>
        <taxon>Arachnida</taxon>
        <taxon>Araneae</taxon>
        <taxon>Araneomorphae</taxon>
        <taxon>Entelegynae</taxon>
        <taxon>Araneoidea</taxon>
        <taxon>Araneidae</taxon>
        <taxon>Araneus</taxon>
    </lineage>
</organism>
<protein>
    <submittedName>
        <fullName evidence="1">Uncharacterized protein</fullName>
    </submittedName>
</protein>
<evidence type="ECO:0000313" key="1">
    <source>
        <dbReference type="EMBL" id="GBM50962.1"/>
    </source>
</evidence>
<gene>
    <name evidence="1" type="ORF">AVEN_114614_1</name>
</gene>
<comment type="caution">
    <text evidence="1">The sequence shown here is derived from an EMBL/GenBank/DDBJ whole genome shotgun (WGS) entry which is preliminary data.</text>
</comment>
<reference evidence="1 2" key="1">
    <citation type="journal article" date="2019" name="Sci. Rep.">
        <title>Orb-weaving spider Araneus ventricosus genome elucidates the spidroin gene catalogue.</title>
        <authorList>
            <person name="Kono N."/>
            <person name="Nakamura H."/>
            <person name="Ohtoshi R."/>
            <person name="Moran D.A.P."/>
            <person name="Shinohara A."/>
            <person name="Yoshida Y."/>
            <person name="Fujiwara M."/>
            <person name="Mori M."/>
            <person name="Tomita M."/>
            <person name="Arakawa K."/>
        </authorList>
    </citation>
    <scope>NUCLEOTIDE SEQUENCE [LARGE SCALE GENOMIC DNA]</scope>
</reference>
<evidence type="ECO:0000313" key="2">
    <source>
        <dbReference type="Proteomes" id="UP000499080"/>
    </source>
</evidence>
<name>A0A4Y2GAW8_ARAVE</name>
<dbReference type="AlphaFoldDB" id="A0A4Y2GAW8"/>
<keyword evidence="2" id="KW-1185">Reference proteome</keyword>
<proteinExistence type="predicted"/>
<sequence>MGEKKTGLRKNGMAILQVNARLKDWVFNRSRYPSLHLECRGTMYVTGSQKYWDDPEKPCDLWERERLLRNDELNEANSKVASSRDEALITCLLYHTIFTSHT</sequence>
<dbReference type="Proteomes" id="UP000499080">
    <property type="component" value="Unassembled WGS sequence"/>
</dbReference>
<dbReference type="EMBL" id="BGPR01001317">
    <property type="protein sequence ID" value="GBM50962.1"/>
    <property type="molecule type" value="Genomic_DNA"/>
</dbReference>
<accession>A0A4Y2GAW8</accession>